<evidence type="ECO:0000313" key="1">
    <source>
        <dbReference type="EMBL" id="UNO51027.1"/>
    </source>
</evidence>
<dbReference type="KEGG" id="aaco:K1I37_21415"/>
<sequence>MPQSKTPLNPTYGEADVYYRHAKGENLFLVGSEENPYKGPWLRKQIEMFTSLGWKFLVLDMSSTGMMGQPHIIGDGWSQIERNAIQQITSPVIIRTRNLTTLLNALDEIYVLKTEIPALKHVVVVYLGANRALSTDDRTALYEALKRLMDRKHGVWLAAERFQAFPMEHMESFHTQIVLTDDETDIEISKWAKMFHIEDLESVDVDEQEALFLFRGRSEGAQHLYVCPLTNRKEW</sequence>
<dbReference type="OrthoDB" id="2372346at2"/>
<dbReference type="STRING" id="1356854.N007_04930"/>
<name>T0D8T4_ALIAG</name>
<organism evidence="1 2">
    <name type="scientific">Alicyclobacillus acidoterrestris (strain ATCC 49025 / DSM 3922 / CIP 106132 / NCIMB 13137 / GD3B)</name>
    <dbReference type="NCBI Taxonomy" id="1356854"/>
    <lineage>
        <taxon>Bacteria</taxon>
        <taxon>Bacillati</taxon>
        <taxon>Bacillota</taxon>
        <taxon>Bacilli</taxon>
        <taxon>Bacillales</taxon>
        <taxon>Alicyclobacillaceae</taxon>
        <taxon>Alicyclobacillus</taxon>
    </lineage>
</organism>
<keyword evidence="2" id="KW-1185">Reference proteome</keyword>
<dbReference type="EMBL" id="CP080468">
    <property type="protein sequence ID" value="UNO51027.1"/>
    <property type="molecule type" value="Genomic_DNA"/>
</dbReference>
<evidence type="ECO:0000313" key="2">
    <source>
        <dbReference type="Proteomes" id="UP000829401"/>
    </source>
</evidence>
<dbReference type="Proteomes" id="UP000829401">
    <property type="component" value="Plasmid pDSM3922.1"/>
</dbReference>
<dbReference type="RefSeq" id="WP_021296033.1">
    <property type="nucleotide sequence ID" value="NZ_AURB01000122.1"/>
</dbReference>
<reference evidence="2" key="1">
    <citation type="journal article" date="2022" name="G3 (Bethesda)">
        <title>Unveiling the complete genome sequence of Alicyclobacillus acidoterrestris DSM 3922T, a taint-producing strain.</title>
        <authorList>
            <person name="Leonardo I.C."/>
            <person name="Barreto Crespo M.T."/>
            <person name="Gaspar F.B."/>
        </authorList>
    </citation>
    <scope>NUCLEOTIDE SEQUENCE [LARGE SCALE GENOMIC DNA]</scope>
    <source>
        <strain evidence="2">DSM 3922</strain>
    </source>
</reference>
<protein>
    <submittedName>
        <fullName evidence="1">Uncharacterized protein</fullName>
    </submittedName>
</protein>
<dbReference type="AlphaFoldDB" id="T0D8T4"/>
<keyword evidence="1" id="KW-0614">Plasmid</keyword>
<accession>T0D8T4</accession>
<geneLocation type="plasmid" evidence="2">
    <name>pDSM3922.1</name>
</geneLocation>
<accession>A0A9E6ZHS1</accession>
<proteinExistence type="predicted"/>
<gene>
    <name evidence="1" type="ORF">K1I37_21415</name>
</gene>